<keyword evidence="4" id="KW-1185">Reference proteome</keyword>
<dbReference type="RefSeq" id="WP_143173890.1">
    <property type="nucleotide sequence ID" value="NZ_FQVN01000001.1"/>
</dbReference>
<dbReference type="STRING" id="2017.SAMN05444320_101215"/>
<feature type="transmembrane region" description="Helical" evidence="2">
    <location>
        <begin position="91"/>
        <end position="114"/>
    </location>
</feature>
<organism evidence="3 4">
    <name type="scientific">Streptoalloteichus hindustanus</name>
    <dbReference type="NCBI Taxonomy" id="2017"/>
    <lineage>
        <taxon>Bacteria</taxon>
        <taxon>Bacillati</taxon>
        <taxon>Actinomycetota</taxon>
        <taxon>Actinomycetes</taxon>
        <taxon>Pseudonocardiales</taxon>
        <taxon>Pseudonocardiaceae</taxon>
        <taxon>Streptoalloteichus</taxon>
    </lineage>
</organism>
<evidence type="ECO:0000313" key="3">
    <source>
        <dbReference type="EMBL" id="SHE48576.1"/>
    </source>
</evidence>
<feature type="transmembrane region" description="Helical" evidence="2">
    <location>
        <begin position="51"/>
        <end position="71"/>
    </location>
</feature>
<keyword evidence="2" id="KW-0812">Transmembrane</keyword>
<sequence>MTESPRPDQGPSPQQFPPAPPAPVGHLPAAPPLSPHESVVPRRPVEVQISFWTWVASALLSFLAPVVLAGSRDEMARATREASPTLTAEQVDAGVSLVIAFTAVVAVVVAALYLLFAVKMRAGRNWARITLTVLTALGVLFLLTGPTWASVLSSLVSVAAVVLMFLPNANAYFQAQQRPAR</sequence>
<feature type="region of interest" description="Disordered" evidence="1">
    <location>
        <begin position="1"/>
        <end position="35"/>
    </location>
</feature>
<feature type="compositionally biased region" description="Pro residues" evidence="1">
    <location>
        <begin position="8"/>
        <end position="34"/>
    </location>
</feature>
<gene>
    <name evidence="3" type="ORF">SAMN05444320_101215</name>
</gene>
<dbReference type="Proteomes" id="UP000184501">
    <property type="component" value="Unassembled WGS sequence"/>
</dbReference>
<keyword evidence="2" id="KW-1133">Transmembrane helix</keyword>
<proteinExistence type="predicted"/>
<dbReference type="OrthoDB" id="3831145at2"/>
<accession>A0A1M4TVX2</accession>
<evidence type="ECO:0000256" key="1">
    <source>
        <dbReference type="SAM" id="MobiDB-lite"/>
    </source>
</evidence>
<protein>
    <submittedName>
        <fullName evidence="3">Uncharacterized protein</fullName>
    </submittedName>
</protein>
<keyword evidence="2" id="KW-0472">Membrane</keyword>
<feature type="transmembrane region" description="Helical" evidence="2">
    <location>
        <begin position="126"/>
        <end position="145"/>
    </location>
</feature>
<evidence type="ECO:0000256" key="2">
    <source>
        <dbReference type="SAM" id="Phobius"/>
    </source>
</evidence>
<reference evidence="3 4" key="1">
    <citation type="submission" date="2016-11" db="EMBL/GenBank/DDBJ databases">
        <authorList>
            <person name="Jaros S."/>
            <person name="Januszkiewicz K."/>
            <person name="Wedrychowicz H."/>
        </authorList>
    </citation>
    <scope>NUCLEOTIDE SEQUENCE [LARGE SCALE GENOMIC DNA]</scope>
    <source>
        <strain evidence="3 4">DSM 44523</strain>
    </source>
</reference>
<name>A0A1M4TVX2_STRHI</name>
<dbReference type="AlphaFoldDB" id="A0A1M4TVX2"/>
<evidence type="ECO:0000313" key="4">
    <source>
        <dbReference type="Proteomes" id="UP000184501"/>
    </source>
</evidence>
<dbReference type="EMBL" id="FQVN01000001">
    <property type="protein sequence ID" value="SHE48576.1"/>
    <property type="molecule type" value="Genomic_DNA"/>
</dbReference>
<feature type="transmembrane region" description="Helical" evidence="2">
    <location>
        <begin position="151"/>
        <end position="173"/>
    </location>
</feature>